<keyword evidence="1" id="KW-0472">Membrane</keyword>
<evidence type="ECO:0000256" key="1">
    <source>
        <dbReference type="SAM" id="Phobius"/>
    </source>
</evidence>
<accession>A0ABY1PQG7</accession>
<proteinExistence type="predicted"/>
<comment type="caution">
    <text evidence="2">The sequence shown here is derived from an EMBL/GenBank/DDBJ whole genome shotgun (WGS) entry which is preliminary data.</text>
</comment>
<organism evidence="2 3">
    <name type="scientific">Neorhodopirellula lusitana</name>
    <dbReference type="NCBI Taxonomy" id="445327"/>
    <lineage>
        <taxon>Bacteria</taxon>
        <taxon>Pseudomonadati</taxon>
        <taxon>Planctomycetota</taxon>
        <taxon>Planctomycetia</taxon>
        <taxon>Pirellulales</taxon>
        <taxon>Pirellulaceae</taxon>
        <taxon>Neorhodopirellula</taxon>
    </lineage>
</organism>
<gene>
    <name evidence="2" type="ORF">SAMN06265222_101810</name>
</gene>
<evidence type="ECO:0000313" key="3">
    <source>
        <dbReference type="Proteomes" id="UP001158067"/>
    </source>
</evidence>
<keyword evidence="1" id="KW-1133">Transmembrane helix</keyword>
<feature type="transmembrane region" description="Helical" evidence="1">
    <location>
        <begin position="51"/>
        <end position="76"/>
    </location>
</feature>
<feature type="transmembrane region" description="Helical" evidence="1">
    <location>
        <begin position="12"/>
        <end position="39"/>
    </location>
</feature>
<keyword evidence="3" id="KW-1185">Reference proteome</keyword>
<sequence>MEYQFEGLGPTLSVVTLLFLFAAVIVVVAVAVGIAALPGQIAKRRNHPQAAAVNICGWFGLPTGVLWVVALVWAYYRFEPLGTVSAADQESLAKQLRELEKSVASLESGLAGASR</sequence>
<dbReference type="Pfam" id="PF11742">
    <property type="entry name" value="DUF3302"/>
    <property type="match status" value="1"/>
</dbReference>
<keyword evidence="1" id="KW-0812">Transmembrane</keyword>
<evidence type="ECO:0000313" key="2">
    <source>
        <dbReference type="EMBL" id="SMP42611.1"/>
    </source>
</evidence>
<reference evidence="2 3" key="1">
    <citation type="submission" date="2017-05" db="EMBL/GenBank/DDBJ databases">
        <authorList>
            <person name="Varghese N."/>
            <person name="Submissions S."/>
        </authorList>
    </citation>
    <scope>NUCLEOTIDE SEQUENCE [LARGE SCALE GENOMIC DNA]</scope>
    <source>
        <strain evidence="2 3">DSM 25457</strain>
    </source>
</reference>
<dbReference type="EMBL" id="FXUG01000001">
    <property type="protein sequence ID" value="SMP42611.1"/>
    <property type="molecule type" value="Genomic_DNA"/>
</dbReference>
<name>A0ABY1PQG7_9BACT</name>
<dbReference type="Proteomes" id="UP001158067">
    <property type="component" value="Unassembled WGS sequence"/>
</dbReference>
<dbReference type="InterPro" id="IPR011223">
    <property type="entry name" value="UCP028770"/>
</dbReference>
<protein>
    <recommendedName>
        <fullName evidence="4">Inner membrane protein YiaW</fullName>
    </recommendedName>
</protein>
<dbReference type="RefSeq" id="WP_283430991.1">
    <property type="nucleotide sequence ID" value="NZ_FXUG01000001.1"/>
</dbReference>
<evidence type="ECO:0008006" key="4">
    <source>
        <dbReference type="Google" id="ProtNLM"/>
    </source>
</evidence>